<feature type="domain" description="EXPERA" evidence="7">
    <location>
        <begin position="106"/>
        <end position="195"/>
    </location>
</feature>
<dbReference type="GO" id="GO:0005783">
    <property type="term" value="C:endoplasmic reticulum"/>
    <property type="evidence" value="ECO:0007669"/>
    <property type="project" value="TreeGrafter"/>
</dbReference>
<dbReference type="InterPro" id="IPR033118">
    <property type="entry name" value="EXPERA"/>
</dbReference>
<dbReference type="AlphaFoldDB" id="A0A167IZQ0"/>
<feature type="transmembrane region" description="Helical" evidence="6">
    <location>
        <begin position="12"/>
        <end position="32"/>
    </location>
</feature>
<evidence type="ECO:0000256" key="5">
    <source>
        <dbReference type="ARBA" id="ARBA00023136"/>
    </source>
</evidence>
<evidence type="ECO:0000256" key="6">
    <source>
        <dbReference type="SAM" id="Phobius"/>
    </source>
</evidence>
<organism evidence="8 9">
    <name type="scientific">Calocera viscosa (strain TUFC12733)</name>
    <dbReference type="NCBI Taxonomy" id="1330018"/>
    <lineage>
        <taxon>Eukaryota</taxon>
        <taxon>Fungi</taxon>
        <taxon>Dikarya</taxon>
        <taxon>Basidiomycota</taxon>
        <taxon>Agaricomycotina</taxon>
        <taxon>Dacrymycetes</taxon>
        <taxon>Dacrymycetales</taxon>
        <taxon>Dacrymycetaceae</taxon>
        <taxon>Calocera</taxon>
    </lineage>
</organism>
<evidence type="ECO:0000256" key="1">
    <source>
        <dbReference type="ARBA" id="ARBA00004141"/>
    </source>
</evidence>
<dbReference type="PROSITE" id="PS51257">
    <property type="entry name" value="PROKAR_LIPOPROTEIN"/>
    <property type="match status" value="1"/>
</dbReference>
<dbReference type="PANTHER" id="PTHR14207">
    <property type="entry name" value="STEROL ISOMERASE"/>
    <property type="match status" value="1"/>
</dbReference>
<feature type="transmembrane region" description="Helical" evidence="6">
    <location>
        <begin position="176"/>
        <end position="196"/>
    </location>
</feature>
<dbReference type="GO" id="GO:0016020">
    <property type="term" value="C:membrane"/>
    <property type="evidence" value="ECO:0007669"/>
    <property type="project" value="UniProtKB-SubCell"/>
</dbReference>
<dbReference type="OrthoDB" id="58557at2759"/>
<feature type="transmembrane region" description="Helical" evidence="6">
    <location>
        <begin position="139"/>
        <end position="156"/>
    </location>
</feature>
<sequence length="221" mass="24870">MSRPSTTMRIDTLSVTFTLLSCATCFASYLVYSLALRKERPSPTRLVNELAALWLSYDALTHAVVVAVGMASGLPTNSSSSAPMSARMTLVWQNFAQQSQSLLPADVIAQIAVTLACPLAGYAALMWWRDQRRWREGEIAAAVLDIFATVLGFMRFRPERLRDMSPERREAAFQTWAAFFFLNMLWVVIPAAMLYYNFNALQQEHVDEDGKDQKDRMVAAQ</sequence>
<keyword evidence="3 6" id="KW-0812">Transmembrane</keyword>
<dbReference type="PANTHER" id="PTHR14207:SF1">
    <property type="entry name" value="EMOPAMIL-BINDING PROTEIN-LIKE"/>
    <property type="match status" value="1"/>
</dbReference>
<proteinExistence type="inferred from homology"/>
<comment type="subcellular location">
    <subcellularLocation>
        <location evidence="1">Membrane</location>
        <topology evidence="1">Multi-pass membrane protein</topology>
    </subcellularLocation>
</comment>
<name>A0A167IZQ0_CALVF</name>
<dbReference type="Pfam" id="PF05241">
    <property type="entry name" value="EBP"/>
    <property type="match status" value="1"/>
</dbReference>
<evidence type="ECO:0000313" key="8">
    <source>
        <dbReference type="EMBL" id="KZO93111.1"/>
    </source>
</evidence>
<evidence type="ECO:0000259" key="7">
    <source>
        <dbReference type="Pfam" id="PF05241"/>
    </source>
</evidence>
<reference evidence="8 9" key="1">
    <citation type="journal article" date="2016" name="Mol. Biol. Evol.">
        <title>Comparative Genomics of Early-Diverging Mushroom-Forming Fungi Provides Insights into the Origins of Lignocellulose Decay Capabilities.</title>
        <authorList>
            <person name="Nagy L.G."/>
            <person name="Riley R."/>
            <person name="Tritt A."/>
            <person name="Adam C."/>
            <person name="Daum C."/>
            <person name="Floudas D."/>
            <person name="Sun H."/>
            <person name="Yadav J.S."/>
            <person name="Pangilinan J."/>
            <person name="Larsson K.H."/>
            <person name="Matsuura K."/>
            <person name="Barry K."/>
            <person name="Labutti K."/>
            <person name="Kuo R."/>
            <person name="Ohm R.A."/>
            <person name="Bhattacharya S.S."/>
            <person name="Shirouzu T."/>
            <person name="Yoshinaga Y."/>
            <person name="Martin F.M."/>
            <person name="Grigoriev I.V."/>
            <person name="Hibbett D.S."/>
        </authorList>
    </citation>
    <scope>NUCLEOTIDE SEQUENCE [LARGE SCALE GENOMIC DNA]</scope>
    <source>
        <strain evidence="8 9">TUFC12733</strain>
    </source>
</reference>
<dbReference type="InterPro" id="IPR007905">
    <property type="entry name" value="EBP"/>
</dbReference>
<keyword evidence="4 6" id="KW-1133">Transmembrane helix</keyword>
<comment type="similarity">
    <text evidence="2">Belongs to the EBP family.</text>
</comment>
<keyword evidence="9" id="KW-1185">Reference proteome</keyword>
<evidence type="ECO:0000256" key="4">
    <source>
        <dbReference type="ARBA" id="ARBA00022989"/>
    </source>
</evidence>
<evidence type="ECO:0000256" key="2">
    <source>
        <dbReference type="ARBA" id="ARBA00008337"/>
    </source>
</evidence>
<protein>
    <recommendedName>
        <fullName evidence="7">EXPERA domain-containing protein</fullName>
    </recommendedName>
</protein>
<dbReference type="GO" id="GO:0047750">
    <property type="term" value="F:cholestenol delta-isomerase activity"/>
    <property type="evidence" value="ECO:0007669"/>
    <property type="project" value="InterPro"/>
</dbReference>
<gene>
    <name evidence="8" type="ORF">CALVIDRAFT_540360</name>
</gene>
<feature type="transmembrane region" description="Helical" evidence="6">
    <location>
        <begin position="53"/>
        <end position="74"/>
    </location>
</feature>
<keyword evidence="5 6" id="KW-0472">Membrane</keyword>
<evidence type="ECO:0000256" key="3">
    <source>
        <dbReference type="ARBA" id="ARBA00022692"/>
    </source>
</evidence>
<accession>A0A167IZQ0</accession>
<dbReference type="EMBL" id="KV417304">
    <property type="protein sequence ID" value="KZO93111.1"/>
    <property type="molecule type" value="Genomic_DNA"/>
</dbReference>
<evidence type="ECO:0000313" key="9">
    <source>
        <dbReference type="Proteomes" id="UP000076738"/>
    </source>
</evidence>
<feature type="transmembrane region" description="Helical" evidence="6">
    <location>
        <begin position="107"/>
        <end position="127"/>
    </location>
</feature>
<dbReference type="Proteomes" id="UP000076738">
    <property type="component" value="Unassembled WGS sequence"/>
</dbReference>
<dbReference type="GO" id="GO:0016125">
    <property type="term" value="P:sterol metabolic process"/>
    <property type="evidence" value="ECO:0007669"/>
    <property type="project" value="InterPro"/>
</dbReference>